<feature type="compositionally biased region" description="Polar residues" evidence="1">
    <location>
        <begin position="262"/>
        <end position="271"/>
    </location>
</feature>
<feature type="non-terminal residue" evidence="3">
    <location>
        <position position="1"/>
    </location>
</feature>
<feature type="region of interest" description="Disordered" evidence="1">
    <location>
        <begin position="74"/>
        <end position="160"/>
    </location>
</feature>
<dbReference type="OrthoDB" id="2377689at2759"/>
<dbReference type="EMBL" id="KV442031">
    <property type="protein sequence ID" value="OAQ31124.1"/>
    <property type="molecule type" value="Genomic_DNA"/>
</dbReference>
<organism evidence="3 4">
    <name type="scientific">Linnemannia elongata AG-77</name>
    <dbReference type="NCBI Taxonomy" id="1314771"/>
    <lineage>
        <taxon>Eukaryota</taxon>
        <taxon>Fungi</taxon>
        <taxon>Fungi incertae sedis</taxon>
        <taxon>Mucoromycota</taxon>
        <taxon>Mortierellomycotina</taxon>
        <taxon>Mortierellomycetes</taxon>
        <taxon>Mortierellales</taxon>
        <taxon>Mortierellaceae</taxon>
        <taxon>Linnemannia</taxon>
    </lineage>
</organism>
<reference evidence="3 4" key="1">
    <citation type="submission" date="2016-05" db="EMBL/GenBank/DDBJ databases">
        <title>Genome sequencing reveals origins of a unique bacterial endosymbiosis in the earliest lineages of terrestrial Fungi.</title>
        <authorList>
            <consortium name="DOE Joint Genome Institute"/>
            <person name="Uehling J."/>
            <person name="Gryganskyi A."/>
            <person name="Hameed K."/>
            <person name="Tschaplinski T."/>
            <person name="Misztal P."/>
            <person name="Wu S."/>
            <person name="Desiro A."/>
            <person name="Vande Pol N."/>
            <person name="Du Z.-Y."/>
            <person name="Zienkiewicz A."/>
            <person name="Zienkiewicz K."/>
            <person name="Morin E."/>
            <person name="Tisserant E."/>
            <person name="Splivallo R."/>
            <person name="Hainaut M."/>
            <person name="Henrissat B."/>
            <person name="Ohm R."/>
            <person name="Kuo A."/>
            <person name="Yan J."/>
            <person name="Lipzen A."/>
            <person name="Nolan M."/>
            <person name="Labutti K."/>
            <person name="Barry K."/>
            <person name="Goldstein A."/>
            <person name="Labbe J."/>
            <person name="Schadt C."/>
            <person name="Tuskan G."/>
            <person name="Grigoriev I."/>
            <person name="Martin F."/>
            <person name="Vilgalys R."/>
            <person name="Bonito G."/>
        </authorList>
    </citation>
    <scope>NUCLEOTIDE SEQUENCE [LARGE SCALE GENOMIC DNA]</scope>
    <source>
        <strain evidence="3 4">AG-77</strain>
    </source>
</reference>
<feature type="region of interest" description="Disordered" evidence="1">
    <location>
        <begin position="754"/>
        <end position="803"/>
    </location>
</feature>
<feature type="compositionally biased region" description="Low complexity" evidence="1">
    <location>
        <begin position="777"/>
        <end position="788"/>
    </location>
</feature>
<protein>
    <submittedName>
        <fullName evidence="3">Uncharacterized protein</fullName>
    </submittedName>
</protein>
<feature type="signal peptide" evidence="2">
    <location>
        <begin position="1"/>
        <end position="23"/>
    </location>
</feature>
<name>A0A197K3U4_9FUNG</name>
<evidence type="ECO:0000256" key="1">
    <source>
        <dbReference type="SAM" id="MobiDB-lite"/>
    </source>
</evidence>
<evidence type="ECO:0000256" key="2">
    <source>
        <dbReference type="SAM" id="SignalP"/>
    </source>
</evidence>
<feature type="compositionally biased region" description="Low complexity" evidence="1">
    <location>
        <begin position="210"/>
        <end position="229"/>
    </location>
</feature>
<gene>
    <name evidence="3" type="ORF">K457DRAFT_1252076</name>
</gene>
<evidence type="ECO:0000313" key="3">
    <source>
        <dbReference type="EMBL" id="OAQ31124.1"/>
    </source>
</evidence>
<feature type="compositionally biased region" description="Acidic residues" evidence="1">
    <location>
        <begin position="93"/>
        <end position="109"/>
    </location>
</feature>
<dbReference type="Proteomes" id="UP000078512">
    <property type="component" value="Unassembled WGS sequence"/>
</dbReference>
<dbReference type="AlphaFoldDB" id="A0A197K3U4"/>
<sequence length="1105" mass="122816">CFLPPLSFFLSFFPSLLFPRSSSLPPPPSSSTTLCSHIPPILSPLTHSLPSALHSLHPSLPFFFVQRGCAQNKHPRPATMRQELPDPNSPFNDESDLDDLVSYESEDLQDYPSDSDLPSYTTDIDHHPDDDDYDSDLAFSFSPRHDDNESTTATATTSTVPVAAEDSAPLAHASLQLEQGPLLVLPDQSRPPALAEDLKTPDSDLTQQQLVQSAQSASNVNGNSNNNNRQAKEGKNDGGELDFLLVDERDSDADVSVVAPPSDSTNPQQQHLDQRGPESISQNLNENAAFPDTAPDVAPCQESHSTDLPAGQQSTTRTVQLHADVPSSEEVMSLLTPPSASTSISAPVSQPVIAATRIHQPHTEAVTPHLATLESFMSTGGHRILRIKITGRDLTDAASTRIQEKITTNFILQHKHQHTSGIPRPCFETESAESADAEVAQNESTDLCVYVLPASGPTRHDAQNLLQFAQALIPLLILVSSEDYLDPFTAIDLRQQLAAHLRQPTSRRTASTVDQQACVILQSCFTMQDLLSIHIQRLVDGGTPVQASIFDLVCEKWRIVKEFMSQGLYVGLVCGTKLQDHLTTGVGVFFVALTAVLAVVVGINMGSGTFSQPSHAIIRQIDYVQNGRMGVAHIDFLTAKGTPYKGKHQHPFHVRILGDDKAWSVRGAPTESTSGVGDPIVQDLGNGTFKIYVALLRKRHPRGTAPANVPLSSWLCTTKTQHFMHIWFANGTRVPLTPRELVWPKRVIVPPTDRVKFKEGSGGDIKPSTRRSGAMNTKTTSSPTYTPPDHLDDFEDDEDEDANQTWRDQLQRLSSPMVKHLSNDTVKWMNQQWGLLQPVLCDVHDMTNNALSYAFHSAKRLFVLFSSWADQLFGRQDYLMARSWDVLTRAHQGAHQLKDRFFERCSSKGKQRHGKGRKEQKELIVLLDEQFQSLKRSGKAAAESAKLPTAETVLQKMDNLMVEVEDQVEKLLKSKRVQDMAGRMSAEKFLKRADKVLADAEDRMEKVWKTEKVQDVHSKVVKKVEEVLQTQFAQDVNKRMAGMIKSKVVQDASERVQRKVDKLAATPAGKKWIHRMEAYHRQRKDEEAKRHGGWLRKRCQRTFNL</sequence>
<feature type="region of interest" description="Disordered" evidence="1">
    <location>
        <begin position="210"/>
        <end position="238"/>
    </location>
</feature>
<evidence type="ECO:0000313" key="4">
    <source>
        <dbReference type="Proteomes" id="UP000078512"/>
    </source>
</evidence>
<proteinExistence type="predicted"/>
<feature type="region of interest" description="Disordered" evidence="1">
    <location>
        <begin position="254"/>
        <end position="318"/>
    </location>
</feature>
<feature type="compositionally biased region" description="Low complexity" evidence="1">
    <location>
        <begin position="150"/>
        <end position="159"/>
    </location>
</feature>
<keyword evidence="4" id="KW-1185">Reference proteome</keyword>
<accession>A0A197K3U4</accession>
<feature type="compositionally biased region" description="Acidic residues" evidence="1">
    <location>
        <begin position="792"/>
        <end position="802"/>
    </location>
</feature>
<keyword evidence="2" id="KW-0732">Signal</keyword>
<feature type="chain" id="PRO_5008276545" evidence="2">
    <location>
        <begin position="24"/>
        <end position="1105"/>
    </location>
</feature>